<organism evidence="2 3">
    <name type="scientific">Methylobacterium gregans</name>
    <dbReference type="NCBI Taxonomy" id="374424"/>
    <lineage>
        <taxon>Bacteria</taxon>
        <taxon>Pseudomonadati</taxon>
        <taxon>Pseudomonadota</taxon>
        <taxon>Alphaproteobacteria</taxon>
        <taxon>Hyphomicrobiales</taxon>
        <taxon>Methylobacteriaceae</taxon>
        <taxon>Methylobacterium</taxon>
    </lineage>
</organism>
<name>A0AA37MCL2_9HYPH</name>
<dbReference type="RefSeq" id="WP_238303895.1">
    <property type="nucleotide sequence ID" value="NZ_BPQM01000080.1"/>
</dbReference>
<feature type="compositionally biased region" description="Basic and acidic residues" evidence="1">
    <location>
        <begin position="51"/>
        <end position="69"/>
    </location>
</feature>
<feature type="compositionally biased region" description="Basic and acidic residues" evidence="1">
    <location>
        <begin position="266"/>
        <end position="279"/>
    </location>
</feature>
<comment type="caution">
    <text evidence="2">The sequence shown here is derived from an EMBL/GenBank/DDBJ whole genome shotgun (WGS) entry which is preliminary data.</text>
</comment>
<dbReference type="EMBL" id="BPQM01000080">
    <property type="protein sequence ID" value="GJD80013.1"/>
    <property type="molecule type" value="Genomic_DNA"/>
</dbReference>
<keyword evidence="3" id="KW-1185">Reference proteome</keyword>
<feature type="region of interest" description="Disordered" evidence="1">
    <location>
        <begin position="1"/>
        <end position="110"/>
    </location>
</feature>
<dbReference type="AlphaFoldDB" id="A0AA37MCL2"/>
<reference evidence="2" key="2">
    <citation type="submission" date="2021-08" db="EMBL/GenBank/DDBJ databases">
        <authorList>
            <person name="Tani A."/>
            <person name="Ola A."/>
            <person name="Ogura Y."/>
            <person name="Katsura K."/>
            <person name="Hayashi T."/>
        </authorList>
    </citation>
    <scope>NUCLEOTIDE SEQUENCE</scope>
    <source>
        <strain evidence="2">NBRC 103626</strain>
    </source>
</reference>
<proteinExistence type="predicted"/>
<sequence>MSEGAGQKSGSVEKTLHDAPARSAGEAAQLDPHARAADHTLKPDPQGTHDPLGRVDHDPHGRSADHSLRADPTGAHDPLPRAGLDPHGRTADFSNTNTQGSSSGGGENLRDKVEGVGAQAREQAGAIQDRIGQAADEAGSRIRSAYGDARSYLSEAGEGHLRRIDDLTDRGREGLQRGRNAVEDFVGENPLLVGVVGLAAGLLLGALLPRTRQEDRNLGPYADEVRDQGLRYAREFTNRGREFVQTALDPDNVNAAARKAAGQDDAQSRTPDDPVRHTL</sequence>
<protein>
    <recommendedName>
        <fullName evidence="4">Membrane-anchored ribosome-binding protein, inhibits growth in stationary phase, ElaB/YqjD/DUF883 family</fullName>
    </recommendedName>
</protein>
<evidence type="ECO:0000313" key="2">
    <source>
        <dbReference type="EMBL" id="GJD80013.1"/>
    </source>
</evidence>
<reference evidence="2" key="1">
    <citation type="journal article" date="2016" name="Front. Microbiol.">
        <title>Genome Sequence of the Piezophilic, Mesophilic Sulfate-Reducing Bacterium Desulfovibrio indicus J2T.</title>
        <authorList>
            <person name="Cao J."/>
            <person name="Maignien L."/>
            <person name="Shao Z."/>
            <person name="Alain K."/>
            <person name="Jebbar M."/>
        </authorList>
    </citation>
    <scope>NUCLEOTIDE SEQUENCE</scope>
    <source>
        <strain evidence="2">NBRC 103626</strain>
    </source>
</reference>
<evidence type="ECO:0008006" key="4">
    <source>
        <dbReference type="Google" id="ProtNLM"/>
    </source>
</evidence>
<evidence type="ECO:0000313" key="3">
    <source>
        <dbReference type="Proteomes" id="UP001055108"/>
    </source>
</evidence>
<evidence type="ECO:0000256" key="1">
    <source>
        <dbReference type="SAM" id="MobiDB-lite"/>
    </source>
</evidence>
<dbReference type="Proteomes" id="UP001055108">
    <property type="component" value="Unassembled WGS sequence"/>
</dbReference>
<accession>A0AA37MCL2</accession>
<feature type="region of interest" description="Disordered" evidence="1">
    <location>
        <begin position="257"/>
        <end position="279"/>
    </location>
</feature>
<feature type="compositionally biased region" description="Basic and acidic residues" evidence="1">
    <location>
        <begin position="32"/>
        <end position="42"/>
    </location>
</feature>
<gene>
    <name evidence="2" type="ORF">NBEOAGPD_3245</name>
</gene>